<proteinExistence type="predicted"/>
<dbReference type="GO" id="GO:0016747">
    <property type="term" value="F:acyltransferase activity, transferring groups other than amino-acyl groups"/>
    <property type="evidence" value="ECO:0007669"/>
    <property type="project" value="InterPro"/>
</dbReference>
<dbReference type="InterPro" id="IPR016181">
    <property type="entry name" value="Acyl_CoA_acyltransferase"/>
</dbReference>
<evidence type="ECO:0000259" key="4">
    <source>
        <dbReference type="PROSITE" id="PS51186"/>
    </source>
</evidence>
<keyword evidence="1" id="KW-0808">Transferase</keyword>
<dbReference type="PANTHER" id="PTHR43800:SF1">
    <property type="entry name" value="PEPTIDYL-LYSINE N-ACETYLTRANSFERASE YJAB"/>
    <property type="match status" value="1"/>
</dbReference>
<name>A0AAW5EPD4_NOVHA</name>
<evidence type="ECO:0000256" key="1">
    <source>
        <dbReference type="ARBA" id="ARBA00022679"/>
    </source>
</evidence>
<reference evidence="5" key="2">
    <citation type="submission" date="2022-03" db="EMBL/GenBank/DDBJ databases">
        <authorList>
            <person name="Ryngajllo M."/>
            <person name="Jacek P."/>
            <person name="Kubiak K."/>
        </authorList>
    </citation>
    <scope>NUCLEOTIDE SEQUENCE</scope>
    <source>
        <strain evidence="5">SI1</strain>
    </source>
</reference>
<organism evidence="5 6">
    <name type="scientific">Novacetimonas hansenii</name>
    <name type="common">Komagataeibacter hansenii</name>
    <dbReference type="NCBI Taxonomy" id="436"/>
    <lineage>
        <taxon>Bacteria</taxon>
        <taxon>Pseudomonadati</taxon>
        <taxon>Pseudomonadota</taxon>
        <taxon>Alphaproteobacteria</taxon>
        <taxon>Acetobacterales</taxon>
        <taxon>Acetobacteraceae</taxon>
        <taxon>Novacetimonas</taxon>
    </lineage>
</organism>
<feature type="region of interest" description="Disordered" evidence="3">
    <location>
        <begin position="1"/>
        <end position="27"/>
    </location>
</feature>
<keyword evidence="2" id="KW-0012">Acyltransferase</keyword>
<dbReference type="Proteomes" id="UP001202887">
    <property type="component" value="Unassembled WGS sequence"/>
</dbReference>
<evidence type="ECO:0000256" key="3">
    <source>
        <dbReference type="SAM" id="MobiDB-lite"/>
    </source>
</evidence>
<dbReference type="AlphaFoldDB" id="A0AAW5EPD4"/>
<dbReference type="EMBL" id="JAIBCX010000002">
    <property type="protein sequence ID" value="MCJ8352587.1"/>
    <property type="molecule type" value="Genomic_DNA"/>
</dbReference>
<gene>
    <name evidence="5" type="ORF">K1W68_01015</name>
</gene>
<dbReference type="SUPFAM" id="SSF55729">
    <property type="entry name" value="Acyl-CoA N-acyltransferases (Nat)"/>
    <property type="match status" value="1"/>
</dbReference>
<dbReference type="PANTHER" id="PTHR43800">
    <property type="entry name" value="PEPTIDYL-LYSINE N-ACETYLTRANSFERASE YJAB"/>
    <property type="match status" value="1"/>
</dbReference>
<feature type="domain" description="N-acetyltransferase" evidence="4">
    <location>
        <begin position="21"/>
        <end position="177"/>
    </location>
</feature>
<protein>
    <submittedName>
        <fullName evidence="5">GNAT family N-acetyltransferase</fullName>
    </submittedName>
</protein>
<reference evidence="5" key="1">
    <citation type="journal article" date="2021" name="Polymers (Basel)">
        <title>Highly Stretchable Bacterial Cellulose Produced by Komagataeibacter hansenii SI1.</title>
        <authorList>
            <person name="Cielecka I."/>
            <person name="Ryngajllo M."/>
            <person name="Maniukiewicz W."/>
            <person name="Bielecki S."/>
        </authorList>
    </citation>
    <scope>NUCLEOTIDE SEQUENCE</scope>
    <source>
        <strain evidence="5">SI1</strain>
    </source>
</reference>
<sequence>MMNSRKPSPIPADPTIPQGGPVIRAGRPTDAAALPATERSAAQRFASIPALAWLATGDVMPAEAYLPCIAAGTCWVAEDTDGAIAGFLSAGIRHDCLHILEFSVRQDMQGQGMGRALLHAAMLRVQQTHMPGGLTLTTFHDVAWNAPFYRAMGFEELTSPAPWLAELLAQEEAQGLPPGSRCAMRWRAAEKG</sequence>
<dbReference type="Pfam" id="PF13508">
    <property type="entry name" value="Acetyltransf_7"/>
    <property type="match status" value="1"/>
</dbReference>
<accession>A0AAW5EPD4</accession>
<dbReference type="PROSITE" id="PS51186">
    <property type="entry name" value="GNAT"/>
    <property type="match status" value="1"/>
</dbReference>
<dbReference type="CDD" id="cd04301">
    <property type="entry name" value="NAT_SF"/>
    <property type="match status" value="1"/>
</dbReference>
<dbReference type="Gene3D" id="3.40.630.30">
    <property type="match status" value="1"/>
</dbReference>
<evidence type="ECO:0000313" key="6">
    <source>
        <dbReference type="Proteomes" id="UP001202887"/>
    </source>
</evidence>
<dbReference type="RefSeq" id="WP_247065925.1">
    <property type="nucleotide sequence ID" value="NZ_CP094848.1"/>
</dbReference>
<evidence type="ECO:0000313" key="5">
    <source>
        <dbReference type="EMBL" id="MCJ8352587.1"/>
    </source>
</evidence>
<comment type="caution">
    <text evidence="5">The sequence shown here is derived from an EMBL/GenBank/DDBJ whole genome shotgun (WGS) entry which is preliminary data.</text>
</comment>
<dbReference type="InterPro" id="IPR000182">
    <property type="entry name" value="GNAT_dom"/>
</dbReference>
<evidence type="ECO:0000256" key="2">
    <source>
        <dbReference type="ARBA" id="ARBA00023315"/>
    </source>
</evidence>